<keyword evidence="3" id="KW-1185">Reference proteome</keyword>
<sequence>MRSKRVWIIAAAAVVAIGGGGLVVAADLSADEPAHGTPVPAAAVILPALPAIPAAAASPTSSAAAFQESSAAALQASSGAVSPASPVAGGQPSPTAAAVDRATRVKRLDAALKATKGDFAVAVLDRKTGQRYVYRGSVRYDTASIVKVQILACMLLKAQDAGRAPTAAEMKLARPMIRLSDNNATTSLYQKIGGKSAVTGCNKRLGLTQTVVNSRWGLTRTTAADQVVLLSELVDTRGPLSASSRKTAFTLMNTVDKAQDWGVPVLAKKDEIFTVKNGWDTRTADGGLWAVNTIGRITAKNGSVDVSVAVLTRRNKNMTAGVTLVEKVAKLTRQHLAY</sequence>
<dbReference type="STRING" id="35752.SAMN05421541_12466"/>
<dbReference type="PANTHER" id="PTHR35333:SF3">
    <property type="entry name" value="BETA-LACTAMASE-TYPE TRANSPEPTIDASE FOLD CONTAINING PROTEIN"/>
    <property type="match status" value="1"/>
</dbReference>
<dbReference type="Pfam" id="PF13354">
    <property type="entry name" value="Beta-lactamase2"/>
    <property type="match status" value="1"/>
</dbReference>
<evidence type="ECO:0000259" key="1">
    <source>
        <dbReference type="Pfam" id="PF13354"/>
    </source>
</evidence>
<dbReference type="SUPFAM" id="SSF56601">
    <property type="entry name" value="beta-lactamase/transpeptidase-like"/>
    <property type="match status" value="1"/>
</dbReference>
<evidence type="ECO:0000313" key="2">
    <source>
        <dbReference type="EMBL" id="SFF83137.1"/>
    </source>
</evidence>
<dbReference type="PANTHER" id="PTHR35333">
    <property type="entry name" value="BETA-LACTAMASE"/>
    <property type="match status" value="1"/>
</dbReference>
<protein>
    <submittedName>
        <fullName evidence="2">Beta-lactamase class A</fullName>
    </submittedName>
</protein>
<reference evidence="2 3" key="1">
    <citation type="submission" date="2016-10" db="EMBL/GenBank/DDBJ databases">
        <authorList>
            <person name="de Groot N.N."/>
        </authorList>
    </citation>
    <scope>NUCLEOTIDE SEQUENCE [LARGE SCALE GENOMIC DNA]</scope>
    <source>
        <strain evidence="2 3">DSM 43019</strain>
    </source>
</reference>
<dbReference type="RefSeq" id="WP_093621642.1">
    <property type="nucleotide sequence ID" value="NZ_BOMT01000092.1"/>
</dbReference>
<name>A0A1I2M0R9_9ACTN</name>
<dbReference type="AlphaFoldDB" id="A0A1I2M0R9"/>
<dbReference type="GO" id="GO:0030655">
    <property type="term" value="P:beta-lactam antibiotic catabolic process"/>
    <property type="evidence" value="ECO:0007669"/>
    <property type="project" value="InterPro"/>
</dbReference>
<dbReference type="Gene3D" id="3.40.710.10">
    <property type="entry name" value="DD-peptidase/beta-lactamase superfamily"/>
    <property type="match status" value="1"/>
</dbReference>
<organism evidence="2 3">
    <name type="scientific">Actinoplanes philippinensis</name>
    <dbReference type="NCBI Taxonomy" id="35752"/>
    <lineage>
        <taxon>Bacteria</taxon>
        <taxon>Bacillati</taxon>
        <taxon>Actinomycetota</taxon>
        <taxon>Actinomycetes</taxon>
        <taxon>Micromonosporales</taxon>
        <taxon>Micromonosporaceae</taxon>
        <taxon>Actinoplanes</taxon>
    </lineage>
</organism>
<evidence type="ECO:0000313" key="3">
    <source>
        <dbReference type="Proteomes" id="UP000199645"/>
    </source>
</evidence>
<dbReference type="GO" id="GO:0046677">
    <property type="term" value="P:response to antibiotic"/>
    <property type="evidence" value="ECO:0007669"/>
    <property type="project" value="InterPro"/>
</dbReference>
<dbReference type="Proteomes" id="UP000199645">
    <property type="component" value="Unassembled WGS sequence"/>
</dbReference>
<proteinExistence type="predicted"/>
<gene>
    <name evidence="2" type="ORF">SAMN05421541_12466</name>
</gene>
<dbReference type="InterPro" id="IPR045155">
    <property type="entry name" value="Beta-lactam_cat"/>
</dbReference>
<dbReference type="GO" id="GO:0008800">
    <property type="term" value="F:beta-lactamase activity"/>
    <property type="evidence" value="ECO:0007669"/>
    <property type="project" value="InterPro"/>
</dbReference>
<dbReference type="EMBL" id="FONV01000024">
    <property type="protein sequence ID" value="SFF83137.1"/>
    <property type="molecule type" value="Genomic_DNA"/>
</dbReference>
<dbReference type="InterPro" id="IPR000871">
    <property type="entry name" value="Beta-lactam_class-A"/>
</dbReference>
<dbReference type="InterPro" id="IPR012338">
    <property type="entry name" value="Beta-lactam/transpept-like"/>
</dbReference>
<dbReference type="OrthoDB" id="3524371at2"/>
<accession>A0A1I2M0R9</accession>
<feature type="domain" description="Beta-lactamase class A catalytic" evidence="1">
    <location>
        <begin position="171"/>
        <end position="279"/>
    </location>
</feature>